<dbReference type="PANTHER" id="PTHR12692">
    <property type="entry name" value="DOLICHYL-DIPHOSPHOOLIGOSACCHARIDE--PROTEIN GLYCOSYLTRANSFERASE-RELATED"/>
    <property type="match status" value="1"/>
</dbReference>
<evidence type="ECO:0000256" key="1">
    <source>
        <dbReference type="ARBA" id="ARBA00002791"/>
    </source>
</evidence>
<dbReference type="STRING" id="3983.A0A2C9U4V1"/>
<dbReference type="Pfam" id="PF04756">
    <property type="entry name" value="OST3_OST6"/>
    <property type="match status" value="1"/>
</dbReference>
<dbReference type="GO" id="GO:0008250">
    <property type="term" value="C:oligosaccharyltransferase complex"/>
    <property type="evidence" value="ECO:0000318"/>
    <property type="project" value="GO_Central"/>
</dbReference>
<sequence length="312" mass="34603">MALSPNTTTCLLLLATLLSFFVSLTTSASDPEELVNELLSLQSQSKTGVIHLDDNSISRFLTSTKTPRPYSLLIFFDATHLHDKHELRLQYLHDEFSLVASSFILNNPDKSSASYAKLFFCDVEFKESESSFSLFGVDAVPNIRLVGPNVKNPKDSDEVEQGDVPGTAELMSDFVESSIKVSVGPIHRPPFLSTKQLGLLFVVFSIWTPFMVKKIPMFLADPNDPSNLVFFYPGAAMQLGTEGFAIGFLYTIVGLLLAFMTHALVTVKNVAAQRLIMVGSLVVSFWAVNKVIYLDNWKTGYGVHAFWPSSWK</sequence>
<dbReference type="EMBL" id="CM004403">
    <property type="protein sequence ID" value="OAY24693.1"/>
    <property type="molecule type" value="Genomic_DNA"/>
</dbReference>
<evidence type="ECO:0000256" key="5">
    <source>
        <dbReference type="ARBA" id="ARBA00022729"/>
    </source>
</evidence>
<dbReference type="Gene3D" id="3.40.30.10">
    <property type="entry name" value="Glutaredoxin"/>
    <property type="match status" value="1"/>
</dbReference>
<comment type="similarity">
    <text evidence="3">Belongs to the OST3/OST6 family.</text>
</comment>
<comment type="function">
    <text evidence="1">Subunit of the oligosaccharyl transferase (OST) complex that catalyzes the initial transfer of a defined glycan (Glc(3)Man(9)GlcNAc(2) in eukaryotes) from the lipid carrier dolichol-pyrophosphate to an asparagine residue within an Asn-X-Ser/Thr consensus motif in nascent polypeptide chains, the first step in protein N-glycosylation. N-glycosylation occurs cotranslationally and the complex associates with the Sec61 complex at the channel-forming translocon complex that mediates protein translocation across the endoplasmic reticulum (ER). All subunits are required for a maximal enzyme activity.</text>
</comment>
<feature type="transmembrane region" description="Helical" evidence="9">
    <location>
        <begin position="196"/>
        <end position="212"/>
    </location>
</feature>
<gene>
    <name evidence="11" type="ORF">MANES_17G035900</name>
</gene>
<feature type="transmembrane region" description="Helical" evidence="9">
    <location>
        <begin position="271"/>
        <end position="288"/>
    </location>
</feature>
<dbReference type="GO" id="GO:0018279">
    <property type="term" value="P:protein N-linked glycosylation via asparagine"/>
    <property type="evidence" value="ECO:0000318"/>
    <property type="project" value="GO_Central"/>
</dbReference>
<keyword evidence="4 9" id="KW-0812">Transmembrane</keyword>
<evidence type="ECO:0000256" key="8">
    <source>
        <dbReference type="ARBA" id="ARBA00023136"/>
    </source>
</evidence>
<feature type="signal peptide" evidence="10">
    <location>
        <begin position="1"/>
        <end position="27"/>
    </location>
</feature>
<protein>
    <recommendedName>
        <fullName evidence="12">Dolichyl-diphosphooligosaccharide--protein glycosyltransferase subunit 3B</fullName>
    </recommendedName>
</protein>
<accession>A0A2C9U4V1</accession>
<keyword evidence="7 9" id="KW-1133">Transmembrane helix</keyword>
<evidence type="ECO:0000256" key="2">
    <source>
        <dbReference type="ARBA" id="ARBA00004477"/>
    </source>
</evidence>
<evidence type="ECO:0008006" key="12">
    <source>
        <dbReference type="Google" id="ProtNLM"/>
    </source>
</evidence>
<comment type="subcellular location">
    <subcellularLocation>
        <location evidence="2">Endoplasmic reticulum membrane</location>
        <topology evidence="2">Multi-pass membrane protein</topology>
    </subcellularLocation>
</comment>
<feature type="chain" id="PRO_5013197631" description="Dolichyl-diphosphooligosaccharide--protein glycosyltransferase subunit 3B" evidence="10">
    <location>
        <begin position="28"/>
        <end position="312"/>
    </location>
</feature>
<evidence type="ECO:0000256" key="9">
    <source>
        <dbReference type="SAM" id="Phobius"/>
    </source>
</evidence>
<evidence type="ECO:0000256" key="6">
    <source>
        <dbReference type="ARBA" id="ARBA00022824"/>
    </source>
</evidence>
<evidence type="ECO:0000256" key="3">
    <source>
        <dbReference type="ARBA" id="ARBA00009561"/>
    </source>
</evidence>
<name>A0A2C9U4V1_MANES</name>
<keyword evidence="6" id="KW-0256">Endoplasmic reticulum</keyword>
<keyword evidence="8 9" id="KW-0472">Membrane</keyword>
<reference evidence="11" key="1">
    <citation type="submission" date="2016-02" db="EMBL/GenBank/DDBJ databases">
        <title>WGS assembly of Manihot esculenta.</title>
        <authorList>
            <person name="Bredeson J.V."/>
            <person name="Prochnik S.E."/>
            <person name="Lyons J.B."/>
            <person name="Schmutz J."/>
            <person name="Grimwood J."/>
            <person name="Vrebalov J."/>
            <person name="Bart R.S."/>
            <person name="Amuge T."/>
            <person name="Ferguson M.E."/>
            <person name="Green R."/>
            <person name="Putnam N."/>
            <person name="Stites J."/>
            <person name="Rounsley S."/>
            <person name="Rokhsar D.S."/>
        </authorList>
    </citation>
    <scope>NUCLEOTIDE SEQUENCE [LARGE SCALE GENOMIC DNA]</scope>
    <source>
        <tissue evidence="11">Leaf</tissue>
    </source>
</reference>
<organism evidence="11">
    <name type="scientific">Manihot esculenta</name>
    <name type="common">Cassava</name>
    <name type="synonym">Jatropha manihot</name>
    <dbReference type="NCBI Taxonomy" id="3983"/>
    <lineage>
        <taxon>Eukaryota</taxon>
        <taxon>Viridiplantae</taxon>
        <taxon>Streptophyta</taxon>
        <taxon>Embryophyta</taxon>
        <taxon>Tracheophyta</taxon>
        <taxon>Spermatophyta</taxon>
        <taxon>Magnoliopsida</taxon>
        <taxon>eudicotyledons</taxon>
        <taxon>Gunneridae</taxon>
        <taxon>Pentapetalae</taxon>
        <taxon>rosids</taxon>
        <taxon>fabids</taxon>
        <taxon>Malpighiales</taxon>
        <taxon>Euphorbiaceae</taxon>
        <taxon>Crotonoideae</taxon>
        <taxon>Manihoteae</taxon>
        <taxon>Manihot</taxon>
    </lineage>
</organism>
<evidence type="ECO:0000256" key="4">
    <source>
        <dbReference type="ARBA" id="ARBA00022692"/>
    </source>
</evidence>
<proteinExistence type="inferred from homology"/>
<evidence type="ECO:0000256" key="10">
    <source>
        <dbReference type="SAM" id="SignalP"/>
    </source>
</evidence>
<dbReference type="AlphaFoldDB" id="A0A2C9U4V1"/>
<evidence type="ECO:0000313" key="11">
    <source>
        <dbReference type="EMBL" id="OAY24693.1"/>
    </source>
</evidence>
<keyword evidence="5 10" id="KW-0732">Signal</keyword>
<dbReference type="InterPro" id="IPR021149">
    <property type="entry name" value="OligosaccharylTrfase_OST3/OST6"/>
</dbReference>
<evidence type="ECO:0000256" key="7">
    <source>
        <dbReference type="ARBA" id="ARBA00022989"/>
    </source>
</evidence>
<dbReference type="PANTHER" id="PTHR12692:SF0">
    <property type="entry name" value="GH11935P"/>
    <property type="match status" value="1"/>
</dbReference>
<feature type="transmembrane region" description="Helical" evidence="9">
    <location>
        <begin position="244"/>
        <end position="265"/>
    </location>
</feature>